<keyword evidence="3" id="KW-1185">Reference proteome</keyword>
<evidence type="ECO:0000256" key="1">
    <source>
        <dbReference type="SAM" id="SignalP"/>
    </source>
</evidence>
<dbReference type="AlphaFoldDB" id="A0A369UT47"/>
<proteinExistence type="predicted"/>
<reference evidence="2 3" key="1">
    <citation type="submission" date="2018-07" db="EMBL/GenBank/DDBJ databases">
        <title>Dyella tabacisoli L4-6T, whole genome shotgun sequence.</title>
        <authorList>
            <person name="Zhou X.-K."/>
            <person name="Li W.-J."/>
            <person name="Duan Y.-Q."/>
        </authorList>
    </citation>
    <scope>NUCLEOTIDE SEQUENCE [LARGE SCALE GENOMIC DNA]</scope>
    <source>
        <strain evidence="2 3">L4-6</strain>
    </source>
</reference>
<protein>
    <submittedName>
        <fullName evidence="2">DUF1579 domain-containing protein</fullName>
    </submittedName>
</protein>
<gene>
    <name evidence="2" type="ORF">DVJ77_01065</name>
</gene>
<name>A0A369UT47_9GAMM</name>
<dbReference type="Proteomes" id="UP000253782">
    <property type="component" value="Unassembled WGS sequence"/>
</dbReference>
<feature type="chain" id="PRO_5016596615" evidence="1">
    <location>
        <begin position="28"/>
        <end position="203"/>
    </location>
</feature>
<dbReference type="EMBL" id="QQAH01000001">
    <property type="protein sequence ID" value="RDD83225.1"/>
    <property type="molecule type" value="Genomic_DNA"/>
</dbReference>
<sequence>MPPFFSIPRRRVFISTLAGLAATCVLAFTVNAGPATKITAQPTVAAFDHVHDFDKFFGTWHSKQRRLKERLAGNNQWIEFEGSQTVRPVLNGHGNMTDNVFTMPDGVIYSGVTLRAFDPASQTWSIWWLDGNRPTQIDVPVVGSFENGIGTFYANDTFNGKPIKVRFRWLNITATTLQWEQAFSPDGGKTWETNWIAYFTKTG</sequence>
<evidence type="ECO:0000313" key="2">
    <source>
        <dbReference type="EMBL" id="RDD83225.1"/>
    </source>
</evidence>
<feature type="signal peptide" evidence="1">
    <location>
        <begin position="1"/>
        <end position="27"/>
    </location>
</feature>
<evidence type="ECO:0000313" key="3">
    <source>
        <dbReference type="Proteomes" id="UP000253782"/>
    </source>
</evidence>
<dbReference type="RefSeq" id="WP_114843616.1">
    <property type="nucleotide sequence ID" value="NZ_JBHSPE010000001.1"/>
</dbReference>
<organism evidence="2 3">
    <name type="scientific">Dyella tabacisoli</name>
    <dbReference type="NCBI Taxonomy" id="2282381"/>
    <lineage>
        <taxon>Bacteria</taxon>
        <taxon>Pseudomonadati</taxon>
        <taxon>Pseudomonadota</taxon>
        <taxon>Gammaproteobacteria</taxon>
        <taxon>Lysobacterales</taxon>
        <taxon>Rhodanobacteraceae</taxon>
        <taxon>Dyella</taxon>
    </lineage>
</organism>
<keyword evidence="1" id="KW-0732">Signal</keyword>
<comment type="caution">
    <text evidence="2">The sequence shown here is derived from an EMBL/GenBank/DDBJ whole genome shotgun (WGS) entry which is preliminary data.</text>
</comment>
<accession>A0A369UT47</accession>
<dbReference type="OrthoDB" id="9814791at2"/>